<dbReference type="AlphaFoldDB" id="A0A0G9H0E7"/>
<gene>
    <name evidence="8" type="ORF">Y882_13370</name>
</gene>
<dbReference type="InterPro" id="IPR058647">
    <property type="entry name" value="BSH_CzcB-like"/>
</dbReference>
<feature type="domain" description="CzcB-like barrel-sandwich hybrid" evidence="6">
    <location>
        <begin position="78"/>
        <end position="222"/>
    </location>
</feature>
<accession>A0A0G9H0E7</accession>
<feature type="signal peptide" evidence="4">
    <location>
        <begin position="1"/>
        <end position="24"/>
    </location>
</feature>
<evidence type="ECO:0000256" key="2">
    <source>
        <dbReference type="ARBA" id="ARBA00022448"/>
    </source>
</evidence>
<comment type="caution">
    <text evidence="8">The sequence shown here is derived from an EMBL/GenBank/DDBJ whole genome shotgun (WGS) entry which is preliminary data.</text>
</comment>
<evidence type="ECO:0000259" key="7">
    <source>
        <dbReference type="Pfam" id="PF25975"/>
    </source>
</evidence>
<evidence type="ECO:0000313" key="9">
    <source>
        <dbReference type="Proteomes" id="UP000035481"/>
    </source>
</evidence>
<evidence type="ECO:0000259" key="6">
    <source>
        <dbReference type="Pfam" id="PF25973"/>
    </source>
</evidence>
<dbReference type="PROSITE" id="PS51257">
    <property type="entry name" value="PROKAR_LIPOPROTEIN"/>
    <property type="match status" value="1"/>
</dbReference>
<feature type="chain" id="PRO_5002576919" evidence="4">
    <location>
        <begin position="25"/>
        <end position="369"/>
    </location>
</feature>
<sequence length="369" mass="38851">MTHRLTSIFIALAGLSLAACSHRADDQAPSPPFVEDHGVLRVPADSPLRRALGIAPVEMRAAPHAMVFPATVESDPARTANVVVPLTGRIAELKVGLGDHVVRNQLLAVIDSGDMAQAYADVAKANDALALAKKGLDRARGVQQAGGNAVKDLESAQSTYAQAQAELERAQTRLQSINAAGQTGPSRSIRITAPVSGYVTVLSAAPGTYANDTTTPVMTIADLDSVWITANVPEADVGGISKGQNVDATLSAYPDQVFHGQVGFVSQVLQADTRRDMVRAVFGNADGRLKPNMFAKASIAVPQPAQVFVPESALLMNNDNTTVFVEVSPWAFERRTVVLSYDETAGARVVKGLKAGDRVVVKGGVLLND</sequence>
<dbReference type="EMBL" id="JPLA01000036">
    <property type="protein sequence ID" value="KLD62981.1"/>
    <property type="molecule type" value="Genomic_DNA"/>
</dbReference>
<dbReference type="InterPro" id="IPR051909">
    <property type="entry name" value="MFP_Cation_Efflux"/>
</dbReference>
<dbReference type="Pfam" id="PF25975">
    <property type="entry name" value="CzcB_C"/>
    <property type="match status" value="1"/>
</dbReference>
<dbReference type="FunFam" id="2.40.30.170:FF:000010">
    <property type="entry name" value="Efflux RND transporter periplasmic adaptor subunit"/>
    <property type="match status" value="1"/>
</dbReference>
<keyword evidence="2" id="KW-0813">Transport</keyword>
<dbReference type="Gene3D" id="1.10.287.470">
    <property type="entry name" value="Helix hairpin bin"/>
    <property type="match status" value="1"/>
</dbReference>
<comment type="similarity">
    <text evidence="1">Belongs to the membrane fusion protein (MFP) (TC 8.A.1) family.</text>
</comment>
<dbReference type="GO" id="GO:0022857">
    <property type="term" value="F:transmembrane transporter activity"/>
    <property type="evidence" value="ECO:0007669"/>
    <property type="project" value="InterPro"/>
</dbReference>
<name>A0A0G9H0E7_9GAMM</name>
<evidence type="ECO:0000256" key="1">
    <source>
        <dbReference type="ARBA" id="ARBA00009477"/>
    </source>
</evidence>
<dbReference type="InterPro" id="IPR058649">
    <property type="entry name" value="CzcB_C"/>
</dbReference>
<keyword evidence="4" id="KW-0732">Signal</keyword>
<dbReference type="Proteomes" id="UP000035481">
    <property type="component" value="Unassembled WGS sequence"/>
</dbReference>
<organism evidence="8 9">
    <name type="scientific">Dyella japonica DSM 16301</name>
    <dbReference type="NCBI Taxonomy" id="1440762"/>
    <lineage>
        <taxon>Bacteria</taxon>
        <taxon>Pseudomonadati</taxon>
        <taxon>Pseudomonadota</taxon>
        <taxon>Gammaproteobacteria</taxon>
        <taxon>Lysobacterales</taxon>
        <taxon>Rhodanobacteraceae</taxon>
        <taxon>Dyella</taxon>
    </lineage>
</organism>
<dbReference type="Gene3D" id="2.40.30.170">
    <property type="match status" value="1"/>
</dbReference>
<dbReference type="Pfam" id="PF25973">
    <property type="entry name" value="BSH_CzcB"/>
    <property type="match status" value="1"/>
</dbReference>
<dbReference type="PATRIC" id="fig|1440762.4.peg.2311"/>
<evidence type="ECO:0000256" key="4">
    <source>
        <dbReference type="SAM" id="SignalP"/>
    </source>
</evidence>
<dbReference type="NCBIfam" id="TIGR01730">
    <property type="entry name" value="RND_mfp"/>
    <property type="match status" value="1"/>
</dbReference>
<dbReference type="Gene3D" id="2.40.420.20">
    <property type="match status" value="1"/>
</dbReference>
<protein>
    <submittedName>
        <fullName evidence="8">Secretion protein HylD</fullName>
    </submittedName>
</protein>
<evidence type="ECO:0000259" key="5">
    <source>
        <dbReference type="Pfam" id="PF25954"/>
    </source>
</evidence>
<dbReference type="RefSeq" id="WP_046972376.1">
    <property type="nucleotide sequence ID" value="NZ_JPLA01000036.1"/>
</dbReference>
<evidence type="ECO:0000313" key="8">
    <source>
        <dbReference type="EMBL" id="KLD62981.1"/>
    </source>
</evidence>
<feature type="domain" description="CusB-like beta-barrel" evidence="5">
    <location>
        <begin position="225"/>
        <end position="300"/>
    </location>
</feature>
<reference evidence="8 9" key="1">
    <citation type="journal article" date="2015" name="Antonie Van Leeuwenhoek">
        <title>A phylogenomic and molecular marker based taxonomic framework for the order Xanthomonadales: proposal to transfer the families Algiphilaceae and Solimonadaceae to the order Nevskiales ord. nov. and to create a new family within the order Xanthomonadales, the family Rhodanobacteraceae fam. nov., containing the genus Rhodanobacter and its closest relatives.</title>
        <authorList>
            <person name="Naushad S."/>
            <person name="Adeolu M."/>
            <person name="Wong S."/>
            <person name="Sohail M."/>
            <person name="Schellhorn H.E."/>
            <person name="Gupta R.S."/>
        </authorList>
    </citation>
    <scope>NUCLEOTIDE SEQUENCE [LARGE SCALE GENOMIC DNA]</scope>
    <source>
        <strain evidence="8 9">DSM 16301</strain>
    </source>
</reference>
<evidence type="ECO:0000256" key="3">
    <source>
        <dbReference type="SAM" id="Coils"/>
    </source>
</evidence>
<dbReference type="InterPro" id="IPR006143">
    <property type="entry name" value="RND_pump_MFP"/>
</dbReference>
<feature type="coiled-coil region" evidence="3">
    <location>
        <begin position="153"/>
        <end position="180"/>
    </location>
</feature>
<feature type="domain" description="CzcB-like C-terminal circularly permuted SH3-like" evidence="7">
    <location>
        <begin position="307"/>
        <end position="363"/>
    </location>
</feature>
<dbReference type="PANTHER" id="PTHR30097">
    <property type="entry name" value="CATION EFFLUX SYSTEM PROTEIN CUSB"/>
    <property type="match status" value="1"/>
</dbReference>
<dbReference type="InterPro" id="IPR058792">
    <property type="entry name" value="Beta-barrel_RND_2"/>
</dbReference>
<dbReference type="OrthoDB" id="9806939at2"/>
<dbReference type="SUPFAM" id="SSF111369">
    <property type="entry name" value="HlyD-like secretion proteins"/>
    <property type="match status" value="1"/>
</dbReference>
<keyword evidence="3" id="KW-0175">Coiled coil</keyword>
<dbReference type="Gene3D" id="2.40.50.100">
    <property type="match status" value="1"/>
</dbReference>
<dbReference type="STRING" id="1440762.Y882_13370"/>
<proteinExistence type="inferred from homology"/>
<dbReference type="GO" id="GO:0016020">
    <property type="term" value="C:membrane"/>
    <property type="evidence" value="ECO:0007669"/>
    <property type="project" value="InterPro"/>
</dbReference>
<dbReference type="Pfam" id="PF25954">
    <property type="entry name" value="Beta-barrel_RND_2"/>
    <property type="match status" value="1"/>
</dbReference>